<dbReference type="AlphaFoldDB" id="A0A0F9NYB1"/>
<reference evidence="1" key="1">
    <citation type="journal article" date="2015" name="Nature">
        <title>Complex archaea that bridge the gap between prokaryotes and eukaryotes.</title>
        <authorList>
            <person name="Spang A."/>
            <person name="Saw J.H."/>
            <person name="Jorgensen S.L."/>
            <person name="Zaremba-Niedzwiedzka K."/>
            <person name="Martijn J."/>
            <person name="Lind A.E."/>
            <person name="van Eijk R."/>
            <person name="Schleper C."/>
            <person name="Guy L."/>
            <person name="Ettema T.J."/>
        </authorList>
    </citation>
    <scope>NUCLEOTIDE SEQUENCE</scope>
</reference>
<gene>
    <name evidence="1" type="ORF">LCGC14_0910950</name>
</gene>
<dbReference type="InterPro" id="IPR027417">
    <property type="entry name" value="P-loop_NTPase"/>
</dbReference>
<name>A0A0F9NYB1_9ZZZZ</name>
<protein>
    <submittedName>
        <fullName evidence="1">Uncharacterized protein</fullName>
    </submittedName>
</protein>
<evidence type="ECO:0000313" key="1">
    <source>
        <dbReference type="EMBL" id="KKN22829.1"/>
    </source>
</evidence>
<organism evidence="1">
    <name type="scientific">marine sediment metagenome</name>
    <dbReference type="NCBI Taxonomy" id="412755"/>
    <lineage>
        <taxon>unclassified sequences</taxon>
        <taxon>metagenomes</taxon>
        <taxon>ecological metagenomes</taxon>
    </lineage>
</organism>
<accession>A0A0F9NYB1</accession>
<feature type="non-terminal residue" evidence="1">
    <location>
        <position position="213"/>
    </location>
</feature>
<sequence>MDLFHSDKNVLVVAITKDTAKTLVTKVRVMHTNLPTWLRGNITSDNKLSLEFANGSQIKAVASNAEAGRTESLSLLCVDEAALIEKIDEIEGYANIKEGFDTSKLVDRINECDNLTDLQGIANNIYTVFVSKTDMLRTIMGRIRIVTVKYFKDWRNIHSLEKLFESLRYNNYVKTCQKYLNQLKRFYIENQEIPFINICNDVLSLQTRIEQGY</sequence>
<dbReference type="Gene3D" id="3.40.50.300">
    <property type="entry name" value="P-loop containing nucleotide triphosphate hydrolases"/>
    <property type="match status" value="1"/>
</dbReference>
<proteinExistence type="predicted"/>
<comment type="caution">
    <text evidence="1">The sequence shown here is derived from an EMBL/GenBank/DDBJ whole genome shotgun (WGS) entry which is preliminary data.</text>
</comment>
<dbReference type="EMBL" id="LAZR01003026">
    <property type="protein sequence ID" value="KKN22829.1"/>
    <property type="molecule type" value="Genomic_DNA"/>
</dbReference>